<dbReference type="Proteomes" id="UP000095287">
    <property type="component" value="Unplaced"/>
</dbReference>
<name>A0A1I8AHC1_9BILA</name>
<sequence>MPYYVLLKIHMFQEVMKYPVAMVLLLFILLLTSTSECRSRSRIFMRFGRNVLKEQQQQVFPVETEANILLSQYYR</sequence>
<evidence type="ECO:0000313" key="1">
    <source>
        <dbReference type="Proteomes" id="UP000095287"/>
    </source>
</evidence>
<protein>
    <submittedName>
        <fullName evidence="2">Secreted protein</fullName>
    </submittedName>
</protein>
<evidence type="ECO:0000313" key="2">
    <source>
        <dbReference type="WBParaSite" id="L893_g5746.t1"/>
    </source>
</evidence>
<proteinExistence type="predicted"/>
<keyword evidence="1" id="KW-1185">Reference proteome</keyword>
<dbReference type="WBParaSite" id="L893_g5746.t1">
    <property type="protein sequence ID" value="L893_g5746.t1"/>
    <property type="gene ID" value="L893_g5746"/>
</dbReference>
<organism evidence="1 2">
    <name type="scientific">Steinernema glaseri</name>
    <dbReference type="NCBI Taxonomy" id="37863"/>
    <lineage>
        <taxon>Eukaryota</taxon>
        <taxon>Metazoa</taxon>
        <taxon>Ecdysozoa</taxon>
        <taxon>Nematoda</taxon>
        <taxon>Chromadorea</taxon>
        <taxon>Rhabditida</taxon>
        <taxon>Tylenchina</taxon>
        <taxon>Panagrolaimomorpha</taxon>
        <taxon>Strongyloidoidea</taxon>
        <taxon>Steinernematidae</taxon>
        <taxon>Steinernema</taxon>
    </lineage>
</organism>
<accession>A0A1I8AHC1</accession>
<reference evidence="2" key="1">
    <citation type="submission" date="2016-11" db="UniProtKB">
        <authorList>
            <consortium name="WormBaseParasite"/>
        </authorList>
    </citation>
    <scope>IDENTIFICATION</scope>
</reference>
<dbReference type="AlphaFoldDB" id="A0A1I8AHC1"/>